<feature type="non-terminal residue" evidence="1">
    <location>
        <position position="554"/>
    </location>
</feature>
<name>A0A0F9CW59_9ZZZZ</name>
<gene>
    <name evidence="1" type="ORF">LCGC14_2353190</name>
</gene>
<protein>
    <submittedName>
        <fullName evidence="1">Uncharacterized protein</fullName>
    </submittedName>
</protein>
<dbReference type="AlphaFoldDB" id="A0A0F9CW59"/>
<organism evidence="1">
    <name type="scientific">marine sediment metagenome</name>
    <dbReference type="NCBI Taxonomy" id="412755"/>
    <lineage>
        <taxon>unclassified sequences</taxon>
        <taxon>metagenomes</taxon>
        <taxon>ecological metagenomes</taxon>
    </lineage>
</organism>
<proteinExistence type="predicted"/>
<reference evidence="1" key="1">
    <citation type="journal article" date="2015" name="Nature">
        <title>Complex archaea that bridge the gap between prokaryotes and eukaryotes.</title>
        <authorList>
            <person name="Spang A."/>
            <person name="Saw J.H."/>
            <person name="Jorgensen S.L."/>
            <person name="Zaremba-Niedzwiedzka K."/>
            <person name="Martijn J."/>
            <person name="Lind A.E."/>
            <person name="van Eijk R."/>
            <person name="Schleper C."/>
            <person name="Guy L."/>
            <person name="Ettema T.J."/>
        </authorList>
    </citation>
    <scope>NUCLEOTIDE SEQUENCE</scope>
</reference>
<sequence>QTTSGERYLSHDYMRNWQQDSQYPDKQIFTFSMFKYFFEPLDILNDTEVLITYYYHKESLSYYAQHDDILYGSDFTFTIRDSLGTIIKNLGNVSSIVGNNITFTDSIRPYLTIGKNFTIEYTFKTRGGLLESKHLFIEVQPHEMIFYNNFYPFSGGSIMAPLYYNLSANYQYQLALNYRLQEKAFLTFSKELKGLDLVNDYVEIDLTSNEPLANSEDTVLTAYFINSTGQREIIEDDYVSYNMVTSMVTINNFEAFTEEDTLEIGDTIFAMIMPQFHNKYQPFHQINADLVNSIFTITNWTVAQDPENNLIANFESNNFIYGANAYESITKGRVKQVYMILNSTNKATYYLTQDLNDATNGWKDYDTLIMKMGFLNPEVLKYLNVSFFYDNVGEETYIGYTNVTLDMFGDDSGAVYIRLPDSPDFQYFTVDNNAHITFSPTFNQHEDYLGFFYEQGLPTFQTVEWNSDNVEDGYLSIDLDKEIISLYETVYVFNDQYEFLYEVNPDVRRQSEDYNGQTYTVEYNNISLPSSYILNDDIMEMKDGDILFLKYNAS</sequence>
<evidence type="ECO:0000313" key="1">
    <source>
        <dbReference type="EMBL" id="KKL45681.1"/>
    </source>
</evidence>
<comment type="caution">
    <text evidence="1">The sequence shown here is derived from an EMBL/GenBank/DDBJ whole genome shotgun (WGS) entry which is preliminary data.</text>
</comment>
<dbReference type="EMBL" id="LAZR01034301">
    <property type="protein sequence ID" value="KKL45681.1"/>
    <property type="molecule type" value="Genomic_DNA"/>
</dbReference>
<accession>A0A0F9CW59</accession>
<feature type="non-terminal residue" evidence="1">
    <location>
        <position position="1"/>
    </location>
</feature>